<dbReference type="AlphaFoldDB" id="W8RNK3"/>
<organism evidence="2 3">
    <name type="scientific">Roseicyclus elongatus DSM 19469</name>
    <dbReference type="NCBI Taxonomy" id="1294273"/>
    <lineage>
        <taxon>Bacteria</taxon>
        <taxon>Pseudomonadati</taxon>
        <taxon>Pseudomonadota</taxon>
        <taxon>Alphaproteobacteria</taxon>
        <taxon>Rhodobacterales</taxon>
        <taxon>Roseobacteraceae</taxon>
        <taxon>Roseicyclus</taxon>
    </lineage>
</organism>
<dbReference type="Proteomes" id="UP000019593">
    <property type="component" value="Chromosome"/>
</dbReference>
<evidence type="ECO:0000256" key="1">
    <source>
        <dbReference type="SAM" id="MobiDB-lite"/>
    </source>
</evidence>
<feature type="compositionally biased region" description="Low complexity" evidence="1">
    <location>
        <begin position="60"/>
        <end position="69"/>
    </location>
</feature>
<evidence type="ECO:0000313" key="3">
    <source>
        <dbReference type="Proteomes" id="UP000019593"/>
    </source>
</evidence>
<evidence type="ECO:0000313" key="2">
    <source>
        <dbReference type="EMBL" id="AHM02734.1"/>
    </source>
</evidence>
<dbReference type="EMBL" id="CP004372">
    <property type="protein sequence ID" value="AHM02734.1"/>
    <property type="molecule type" value="Genomic_DNA"/>
</dbReference>
<proteinExistence type="predicted"/>
<dbReference type="HOGENOM" id="CLU_2773317_0_0_5"/>
<dbReference type="STRING" id="1294273.roselon_00279"/>
<name>W8RNK3_9RHOB</name>
<reference evidence="2 3" key="1">
    <citation type="submission" date="2013-03" db="EMBL/GenBank/DDBJ databases">
        <authorList>
            <person name="Fiebig A."/>
            <person name="Goeker M."/>
            <person name="Klenk H.-P.P."/>
        </authorList>
    </citation>
    <scope>NUCLEOTIDE SEQUENCE [LARGE SCALE GENOMIC DNA]</scope>
    <source>
        <strain evidence="3">DSM 19469</strain>
    </source>
</reference>
<gene>
    <name evidence="2" type="ORF">roselon_00279</name>
</gene>
<dbReference type="KEGG" id="red:roselon_00279"/>
<dbReference type="RefSeq" id="WP_025310651.1">
    <property type="nucleotide sequence ID" value="NZ_CP004372.1"/>
</dbReference>
<sequence>MSVLKTLSMALIALIVLVAATLWIGMRPAEAGVYGTPSGGWGIDRPPSRPAPGPRGGGSAAPSGGAPNV</sequence>
<protein>
    <submittedName>
        <fullName evidence="2">Uncharacterized protein</fullName>
    </submittedName>
</protein>
<keyword evidence="3" id="KW-1185">Reference proteome</keyword>
<accession>W8RNK3</accession>
<feature type="region of interest" description="Disordered" evidence="1">
    <location>
        <begin position="35"/>
        <end position="69"/>
    </location>
</feature>